<evidence type="ECO:0000256" key="4">
    <source>
        <dbReference type="ARBA" id="ARBA00022989"/>
    </source>
</evidence>
<reference evidence="7" key="1">
    <citation type="submission" date="2023-02" db="EMBL/GenBank/DDBJ databases">
        <title>Georgenia sp.10Sc9-8, isolated from a soil sample collected from the Taklamakan desert.</title>
        <authorList>
            <person name="Liu S."/>
        </authorList>
    </citation>
    <scope>NUCLEOTIDE SEQUENCE</scope>
    <source>
        <strain evidence="7">10Sc9-8</strain>
    </source>
</reference>
<evidence type="ECO:0000256" key="1">
    <source>
        <dbReference type="ARBA" id="ARBA00004651"/>
    </source>
</evidence>
<dbReference type="PANTHER" id="PTHR30250">
    <property type="entry name" value="PST FAMILY PREDICTED COLANIC ACID TRANSPORTER"/>
    <property type="match status" value="1"/>
</dbReference>
<gene>
    <name evidence="7" type="ORF">PU560_04685</name>
</gene>
<evidence type="ECO:0000313" key="8">
    <source>
        <dbReference type="Proteomes" id="UP001165561"/>
    </source>
</evidence>
<keyword evidence="4 6" id="KW-1133">Transmembrane helix</keyword>
<dbReference type="EMBL" id="JARACI010000646">
    <property type="protein sequence ID" value="MDD9205763.1"/>
    <property type="molecule type" value="Genomic_DNA"/>
</dbReference>
<feature type="transmembrane region" description="Helical" evidence="6">
    <location>
        <begin position="296"/>
        <end position="319"/>
    </location>
</feature>
<keyword evidence="8" id="KW-1185">Reference proteome</keyword>
<organism evidence="7 8">
    <name type="scientific">Georgenia halotolerans</name>
    <dbReference type="NCBI Taxonomy" id="3028317"/>
    <lineage>
        <taxon>Bacteria</taxon>
        <taxon>Bacillati</taxon>
        <taxon>Actinomycetota</taxon>
        <taxon>Actinomycetes</taxon>
        <taxon>Micrococcales</taxon>
        <taxon>Bogoriellaceae</taxon>
        <taxon>Georgenia</taxon>
    </lineage>
</organism>
<dbReference type="Pfam" id="PF13440">
    <property type="entry name" value="Polysacc_synt_3"/>
    <property type="match status" value="1"/>
</dbReference>
<feature type="transmembrane region" description="Helical" evidence="6">
    <location>
        <begin position="77"/>
        <end position="98"/>
    </location>
</feature>
<dbReference type="Proteomes" id="UP001165561">
    <property type="component" value="Unassembled WGS sequence"/>
</dbReference>
<keyword evidence="3 6" id="KW-0812">Transmembrane</keyword>
<evidence type="ECO:0000256" key="2">
    <source>
        <dbReference type="ARBA" id="ARBA00022475"/>
    </source>
</evidence>
<dbReference type="PANTHER" id="PTHR30250:SF11">
    <property type="entry name" value="O-ANTIGEN TRANSPORTER-RELATED"/>
    <property type="match status" value="1"/>
</dbReference>
<sequence>TVLWRDPLAAALNLEDYAFLLPLLPAALLVSVVLQVYQQWVIRKQRFKVSARAQVVGALTVNSGQLGWAWWLGPSAIALVAVHVGGQLLQTLLITAGLRQGSGPALLGRFRGTHAGLIRERSDFPKYRAPQQLLNSLASNLPILLLATLYGPVSAGLFALARRVLVAPTTLLGKAVSDTLYPRINAAHLDQRPVAPMVLRATLAMSAVVLVPFGAIIVVGPSLFGAVFGAEWVPAGEYARWLSLWLLTAFINRPSVAAIPVLRLQRAYLGFEVISTVLKVSSLLLGFVLIGDDLAAVAIFSVSAAAANLVLITVVVRAARRERAA</sequence>
<protein>
    <submittedName>
        <fullName evidence="7">Oligosaccharide flippase family protein</fullName>
    </submittedName>
</protein>
<keyword evidence="2" id="KW-1003">Cell membrane</keyword>
<evidence type="ECO:0000256" key="3">
    <source>
        <dbReference type="ARBA" id="ARBA00022692"/>
    </source>
</evidence>
<feature type="transmembrane region" description="Helical" evidence="6">
    <location>
        <begin position="207"/>
        <end position="230"/>
    </location>
</feature>
<feature type="non-terminal residue" evidence="7">
    <location>
        <position position="1"/>
    </location>
</feature>
<proteinExistence type="predicted"/>
<keyword evidence="5 6" id="KW-0472">Membrane</keyword>
<name>A0ABT5TUM2_9MICO</name>
<feature type="transmembrane region" description="Helical" evidence="6">
    <location>
        <begin position="269"/>
        <end position="290"/>
    </location>
</feature>
<comment type="caution">
    <text evidence="7">The sequence shown here is derived from an EMBL/GenBank/DDBJ whole genome shotgun (WGS) entry which is preliminary data.</text>
</comment>
<evidence type="ECO:0000313" key="7">
    <source>
        <dbReference type="EMBL" id="MDD9205763.1"/>
    </source>
</evidence>
<dbReference type="InterPro" id="IPR050833">
    <property type="entry name" value="Poly_Biosynth_Transport"/>
</dbReference>
<evidence type="ECO:0000256" key="5">
    <source>
        <dbReference type="ARBA" id="ARBA00023136"/>
    </source>
</evidence>
<comment type="subcellular location">
    <subcellularLocation>
        <location evidence="1">Cell membrane</location>
        <topology evidence="1">Multi-pass membrane protein</topology>
    </subcellularLocation>
</comment>
<feature type="transmembrane region" description="Helical" evidence="6">
    <location>
        <begin position="242"/>
        <end position="262"/>
    </location>
</feature>
<feature type="transmembrane region" description="Helical" evidence="6">
    <location>
        <begin position="17"/>
        <end position="37"/>
    </location>
</feature>
<evidence type="ECO:0000256" key="6">
    <source>
        <dbReference type="SAM" id="Phobius"/>
    </source>
</evidence>
<accession>A0ABT5TUM2</accession>